<keyword evidence="3" id="KW-0012">Acyltransferase</keyword>
<dbReference type="SUPFAM" id="SSF69593">
    <property type="entry name" value="Glycerol-3-phosphate (1)-acyltransferase"/>
    <property type="match status" value="1"/>
</dbReference>
<dbReference type="GO" id="GO:0016746">
    <property type="term" value="F:acyltransferase activity"/>
    <property type="evidence" value="ECO:0007669"/>
    <property type="project" value="UniProtKB-KW"/>
</dbReference>
<dbReference type="PANTHER" id="PTHR30068">
    <property type="entry name" value="URONATE ISOMERASE"/>
    <property type="match status" value="1"/>
</dbReference>
<dbReference type="InterPro" id="IPR002123">
    <property type="entry name" value="Plipid/glycerol_acylTrfase"/>
</dbReference>
<dbReference type="Proteomes" id="UP001167831">
    <property type="component" value="Unassembled WGS sequence"/>
</dbReference>
<dbReference type="GO" id="GO:0019698">
    <property type="term" value="P:D-galacturonate catabolic process"/>
    <property type="evidence" value="ECO:0007669"/>
    <property type="project" value="TreeGrafter"/>
</dbReference>
<gene>
    <name evidence="2" type="ORF">QVN81_10690</name>
    <name evidence="3" type="ORF">QVN84_09150</name>
</gene>
<evidence type="ECO:0000313" key="2">
    <source>
        <dbReference type="EMBL" id="MDN0023480.1"/>
    </source>
</evidence>
<reference evidence="3" key="2">
    <citation type="submission" date="2023-08" db="EMBL/GenBank/DDBJ databases">
        <title>Identification and characterization of horizontal gene transfer across gut microbiota members of farm animals based on homology search.</title>
        <authorList>
            <person name="Schwarzerova J."/>
            <person name="Nykrynova M."/>
            <person name="Jureckova K."/>
            <person name="Cejkova D."/>
            <person name="Rychlik I."/>
        </authorList>
    </citation>
    <scope>NUCLEOTIDE SEQUENCE</scope>
    <source>
        <strain evidence="3">ET15</strain>
        <strain evidence="2">ET37</strain>
    </source>
</reference>
<reference evidence="3" key="1">
    <citation type="submission" date="2023-06" db="EMBL/GenBank/DDBJ databases">
        <authorList>
            <person name="Zeman M."/>
            <person name="Kubasova T."/>
            <person name="Jahodarova E."/>
            <person name="Nykrynova M."/>
            <person name="Rychlik I."/>
        </authorList>
    </citation>
    <scope>NUCLEOTIDE SEQUENCE</scope>
    <source>
        <strain evidence="3">ET15</strain>
        <strain evidence="2">ET37</strain>
    </source>
</reference>
<dbReference type="EMBL" id="JAUEIE010000012">
    <property type="protein sequence ID" value="MDN0023480.1"/>
    <property type="molecule type" value="Genomic_DNA"/>
</dbReference>
<evidence type="ECO:0000313" key="3">
    <source>
        <dbReference type="EMBL" id="MDN0025682.1"/>
    </source>
</evidence>
<keyword evidence="3" id="KW-0808">Transferase</keyword>
<dbReference type="AlphaFoldDB" id="A0AAW7JJP6"/>
<dbReference type="EMBL" id="JAUEIF010000008">
    <property type="protein sequence ID" value="MDN0025682.1"/>
    <property type="molecule type" value="Genomic_DNA"/>
</dbReference>
<dbReference type="PANTHER" id="PTHR30068:SF3">
    <property type="entry name" value="PHOSPHOLIPID_GLYCEROL ACYLTRANSFERASE DOMAIN-CONTAINING PROTEIN"/>
    <property type="match status" value="1"/>
</dbReference>
<dbReference type="RefSeq" id="WP_289825914.1">
    <property type="nucleotide sequence ID" value="NZ_JAUEIE010000012.1"/>
</dbReference>
<dbReference type="Pfam" id="PF01553">
    <property type="entry name" value="Acyltransferase"/>
    <property type="match status" value="1"/>
</dbReference>
<evidence type="ECO:0000259" key="1">
    <source>
        <dbReference type="Pfam" id="PF01553"/>
    </source>
</evidence>
<proteinExistence type="predicted"/>
<evidence type="ECO:0000313" key="5">
    <source>
        <dbReference type="Proteomes" id="UP001168478"/>
    </source>
</evidence>
<comment type="caution">
    <text evidence="3">The sequence shown here is derived from an EMBL/GenBank/DDBJ whole genome shotgun (WGS) entry which is preliminary data.</text>
</comment>
<feature type="domain" description="Phospholipid/glycerol acyltransferase" evidence="1">
    <location>
        <begin position="91"/>
        <end position="193"/>
    </location>
</feature>
<keyword evidence="4" id="KW-1185">Reference proteome</keyword>
<accession>A0AAW7JJP6</accession>
<dbReference type="Proteomes" id="UP001168478">
    <property type="component" value="Unassembled WGS sequence"/>
</dbReference>
<name>A0AAW7JJP6_9BACT</name>
<dbReference type="GO" id="GO:0042840">
    <property type="term" value="P:D-glucuronate catabolic process"/>
    <property type="evidence" value="ECO:0007669"/>
    <property type="project" value="TreeGrafter"/>
</dbReference>
<protein>
    <submittedName>
        <fullName evidence="3">1-acyl-sn-glycerol-3-phosphate acyltransferase</fullName>
    </submittedName>
</protein>
<sequence>MNIELLRQYDAIRPFEPEELPEVYERLVANSQFRAVAAAIFPDIPFETLAERMRACRTNLDFQRTFCYPFLSGLLAKASRGCDIDCSAIDNSRNYTFVSNHRDIVLDSALLNMMLLDSHFSTTCEIAIGDNLLSLPWVKDIVRINKSFIVERALSMRQMLTASKRLSDYMHLVIAEKKECVWIAQREGRAKDSDDRTQEAILKMMAMGGEGTVRDRIAALHIVPLSISYEFDPCDFLKAREFQLKRDVEGWKKSAQDDIVSMQTGIMGYKGRIHYHCAPCMDGWLMTLDEDMPKGDFYHAVAEHIDRDIFSGYRLYPNNYIALDMLEGSDALSAHYTGAEKAAFEKYIDTQLARIELEKPDYSFLRERMLTMYANPARNRFSVIGDDV</sequence>
<organism evidence="3 5">
    <name type="scientific">Leyella lascolaii</name>
    <dbReference type="NCBI Taxonomy" id="1776379"/>
    <lineage>
        <taxon>Bacteria</taxon>
        <taxon>Pseudomonadati</taxon>
        <taxon>Bacteroidota</taxon>
        <taxon>Bacteroidia</taxon>
        <taxon>Bacteroidales</taxon>
        <taxon>Prevotellaceae</taxon>
        <taxon>Leyella</taxon>
    </lineage>
</organism>
<evidence type="ECO:0000313" key="4">
    <source>
        <dbReference type="Proteomes" id="UP001167831"/>
    </source>
</evidence>